<evidence type="ECO:0000259" key="8">
    <source>
        <dbReference type="PROSITE" id="PS50850"/>
    </source>
</evidence>
<dbReference type="EMBL" id="QCXQ01000002">
    <property type="protein sequence ID" value="PWG00105.1"/>
    <property type="molecule type" value="Genomic_DNA"/>
</dbReference>
<dbReference type="AlphaFoldDB" id="A0A2V1N142"/>
<feature type="transmembrane region" description="Helical" evidence="7">
    <location>
        <begin position="20"/>
        <end position="43"/>
    </location>
</feature>
<keyword evidence="6 7" id="KW-0472">Membrane</keyword>
<feature type="transmembrane region" description="Helical" evidence="7">
    <location>
        <begin position="215"/>
        <end position="237"/>
    </location>
</feature>
<evidence type="ECO:0000256" key="4">
    <source>
        <dbReference type="ARBA" id="ARBA00022692"/>
    </source>
</evidence>
<dbReference type="InterPro" id="IPR011701">
    <property type="entry name" value="MFS"/>
</dbReference>
<feature type="transmembrane region" description="Helical" evidence="7">
    <location>
        <begin position="151"/>
        <end position="171"/>
    </location>
</feature>
<dbReference type="PANTHER" id="PTHR43124">
    <property type="entry name" value="PURINE EFFLUX PUMP PBUE"/>
    <property type="match status" value="1"/>
</dbReference>
<feature type="transmembrane region" description="Helical" evidence="7">
    <location>
        <begin position="89"/>
        <end position="105"/>
    </location>
</feature>
<comment type="caution">
    <text evidence="9">The sequence shown here is derived from an EMBL/GenBank/DDBJ whole genome shotgun (WGS) entry which is preliminary data.</text>
</comment>
<feature type="transmembrane region" description="Helical" evidence="7">
    <location>
        <begin position="63"/>
        <end position="82"/>
    </location>
</feature>
<comment type="subcellular location">
    <subcellularLocation>
        <location evidence="1">Cell membrane</location>
        <topology evidence="1">Multi-pass membrane protein</topology>
    </subcellularLocation>
</comment>
<feature type="transmembrane region" description="Helical" evidence="7">
    <location>
        <begin position="177"/>
        <end position="194"/>
    </location>
</feature>
<evidence type="ECO:0000313" key="9">
    <source>
        <dbReference type="EMBL" id="PWG00105.1"/>
    </source>
</evidence>
<dbReference type="Pfam" id="PF07690">
    <property type="entry name" value="MFS_1"/>
    <property type="match status" value="1"/>
</dbReference>
<feature type="transmembrane region" description="Helical" evidence="7">
    <location>
        <begin position="249"/>
        <end position="269"/>
    </location>
</feature>
<organism evidence="9 10">
    <name type="scientific">Levilactobacillus bambusae</name>
    <dbReference type="NCBI Taxonomy" id="2024736"/>
    <lineage>
        <taxon>Bacteria</taxon>
        <taxon>Bacillati</taxon>
        <taxon>Bacillota</taxon>
        <taxon>Bacilli</taxon>
        <taxon>Lactobacillales</taxon>
        <taxon>Lactobacillaceae</taxon>
        <taxon>Levilactobacillus</taxon>
    </lineage>
</organism>
<accession>A0A2V1N142</accession>
<evidence type="ECO:0000256" key="7">
    <source>
        <dbReference type="SAM" id="Phobius"/>
    </source>
</evidence>
<keyword evidence="4 7" id="KW-0812">Transmembrane</keyword>
<feature type="transmembrane region" description="Helical" evidence="7">
    <location>
        <begin position="301"/>
        <end position="321"/>
    </location>
</feature>
<dbReference type="InterPro" id="IPR020846">
    <property type="entry name" value="MFS_dom"/>
</dbReference>
<dbReference type="PANTHER" id="PTHR43124:SF3">
    <property type="entry name" value="CHLORAMPHENICOL EFFLUX PUMP RV0191"/>
    <property type="match status" value="1"/>
</dbReference>
<evidence type="ECO:0000256" key="1">
    <source>
        <dbReference type="ARBA" id="ARBA00004651"/>
    </source>
</evidence>
<dbReference type="InterPro" id="IPR036259">
    <property type="entry name" value="MFS_trans_sf"/>
</dbReference>
<evidence type="ECO:0000256" key="6">
    <source>
        <dbReference type="ARBA" id="ARBA00023136"/>
    </source>
</evidence>
<gene>
    <name evidence="9" type="ORF">DCM90_04000</name>
</gene>
<dbReference type="GO" id="GO:0005886">
    <property type="term" value="C:plasma membrane"/>
    <property type="evidence" value="ECO:0007669"/>
    <property type="project" value="UniProtKB-SubCell"/>
</dbReference>
<dbReference type="OrthoDB" id="1650550at2"/>
<evidence type="ECO:0000256" key="3">
    <source>
        <dbReference type="ARBA" id="ARBA00022475"/>
    </source>
</evidence>
<feature type="transmembrane region" description="Helical" evidence="7">
    <location>
        <begin position="276"/>
        <end position="295"/>
    </location>
</feature>
<proteinExistence type="predicted"/>
<evidence type="ECO:0000313" key="10">
    <source>
        <dbReference type="Proteomes" id="UP000245080"/>
    </source>
</evidence>
<sequence>MDQSQSQNQSQQKSPNVNAWWFKTAILSIALLVQAAPAVAGTLPLMRKTFSSQPLSAVETLSTVPNLGIMLFVILSSGVAKVIGNKKTVMLGLIIALIGGMTPIFTDNYTLVLVSRFALGAGIGLFNPLVYTFISYYYSGEELSKMYGYENAVANFGSAALTFLAGFLLAYGWHMAYWIYLVALFCILAFGLVVPNTKKKSTTSSSTKISTNKSVIGYAIYILMIYAAFYIVIVKLASVLMQKNYGNGSTASLLISIMTIFGVIASAMYGKIYKALGRFILPVCLLVMGIAMGVIAWSSNIWITGIALCVMGGCLILNPYLFQQANTKGPAGANTVSSSFLIMGMNLGCFLSPIAIDFVSGLFGNTQPDFTLGVAAVILLILSVVNGFLDMGHHSDKSQSN</sequence>
<dbReference type="PROSITE" id="PS50850">
    <property type="entry name" value="MFS"/>
    <property type="match status" value="1"/>
</dbReference>
<keyword evidence="10" id="KW-1185">Reference proteome</keyword>
<dbReference type="SUPFAM" id="SSF103473">
    <property type="entry name" value="MFS general substrate transporter"/>
    <property type="match status" value="1"/>
</dbReference>
<feature type="transmembrane region" description="Helical" evidence="7">
    <location>
        <begin position="341"/>
        <end position="364"/>
    </location>
</feature>
<name>A0A2V1N142_9LACO</name>
<reference evidence="9 10" key="1">
    <citation type="journal article" date="2018" name="Int. J. Syst. Evol. Microbiol.">
        <title>Lactobacillus bambusae sp. nov., isolated from a traditional fermented Ma-bamboo shoots of Taiwan.</title>
        <authorList>
            <person name="Wang L.-T."/>
        </authorList>
    </citation>
    <scope>NUCLEOTIDE SEQUENCE [LARGE SCALE GENOMIC DNA]</scope>
    <source>
        <strain evidence="9 10">BS-W1</strain>
    </source>
</reference>
<dbReference type="RefSeq" id="WP_109250052.1">
    <property type="nucleotide sequence ID" value="NZ_QCXQ01000002.1"/>
</dbReference>
<feature type="domain" description="Major facilitator superfamily (MFS) profile" evidence="8">
    <location>
        <begin position="1"/>
        <end position="394"/>
    </location>
</feature>
<dbReference type="Proteomes" id="UP000245080">
    <property type="component" value="Unassembled WGS sequence"/>
</dbReference>
<dbReference type="GO" id="GO:0022857">
    <property type="term" value="F:transmembrane transporter activity"/>
    <property type="evidence" value="ECO:0007669"/>
    <property type="project" value="InterPro"/>
</dbReference>
<dbReference type="InterPro" id="IPR050189">
    <property type="entry name" value="MFS_Efflux_Transporters"/>
</dbReference>
<keyword evidence="2" id="KW-0813">Transport</keyword>
<protein>
    <recommendedName>
        <fullName evidence="8">Major facilitator superfamily (MFS) profile domain-containing protein</fullName>
    </recommendedName>
</protein>
<feature type="transmembrane region" description="Helical" evidence="7">
    <location>
        <begin position="370"/>
        <end position="389"/>
    </location>
</feature>
<keyword evidence="3" id="KW-1003">Cell membrane</keyword>
<dbReference type="Gene3D" id="1.20.1250.20">
    <property type="entry name" value="MFS general substrate transporter like domains"/>
    <property type="match status" value="1"/>
</dbReference>
<keyword evidence="5 7" id="KW-1133">Transmembrane helix</keyword>
<feature type="transmembrane region" description="Helical" evidence="7">
    <location>
        <begin position="117"/>
        <end position="139"/>
    </location>
</feature>
<evidence type="ECO:0000256" key="2">
    <source>
        <dbReference type="ARBA" id="ARBA00022448"/>
    </source>
</evidence>
<evidence type="ECO:0000256" key="5">
    <source>
        <dbReference type="ARBA" id="ARBA00022989"/>
    </source>
</evidence>